<gene>
    <name evidence="1" type="ORF">SAMEA2070301_02688</name>
</gene>
<evidence type="ECO:0000313" key="2">
    <source>
        <dbReference type="Proteomes" id="UP000185210"/>
    </source>
</evidence>
<name>A0AB38CZ65_9MYCO</name>
<dbReference type="RefSeq" id="WP_005122700.1">
    <property type="nucleotide sequence ID" value="NZ_FRYS01000001.1"/>
</dbReference>
<evidence type="ECO:0000313" key="1">
    <source>
        <dbReference type="EMBL" id="SIB00640.1"/>
    </source>
</evidence>
<proteinExistence type="predicted"/>
<dbReference type="AlphaFoldDB" id="A0AB38CZ65"/>
<accession>A0AB38CZ65</accession>
<dbReference type="EMBL" id="FSHM01000003">
    <property type="protein sequence ID" value="SIB00640.1"/>
    <property type="molecule type" value="Genomic_DNA"/>
</dbReference>
<sequence length="65" mass="7094">MTENDDNTCGVCGDPLNQDWYPTAPWVPKRLGGAGRPDCAEKRGNVERLTDALDKLGAKYTIAPM</sequence>
<organism evidence="1 2">
    <name type="scientific">Mycobacteroides abscessus subsp. abscessus</name>
    <dbReference type="NCBI Taxonomy" id="1185650"/>
    <lineage>
        <taxon>Bacteria</taxon>
        <taxon>Bacillati</taxon>
        <taxon>Actinomycetota</taxon>
        <taxon>Actinomycetes</taxon>
        <taxon>Mycobacteriales</taxon>
        <taxon>Mycobacteriaceae</taxon>
        <taxon>Mycobacteroides</taxon>
        <taxon>Mycobacteroides abscessus</taxon>
    </lineage>
</organism>
<protein>
    <submittedName>
        <fullName evidence="1">Uncharacterized protein</fullName>
    </submittedName>
</protein>
<dbReference type="Proteomes" id="UP000185210">
    <property type="component" value="Unassembled WGS sequence"/>
</dbReference>
<reference evidence="1 2" key="1">
    <citation type="submission" date="2016-11" db="EMBL/GenBank/DDBJ databases">
        <authorList>
            <consortium name="Pathogen Informatics"/>
        </authorList>
    </citation>
    <scope>NUCLEOTIDE SEQUENCE [LARGE SCALE GENOMIC DNA]</scope>
    <source>
        <strain evidence="1 2">104</strain>
    </source>
</reference>
<comment type="caution">
    <text evidence="1">The sequence shown here is derived from an EMBL/GenBank/DDBJ whole genome shotgun (WGS) entry which is preliminary data.</text>
</comment>